<organism evidence="2 3">
    <name type="scientific">Niabella ginsenosidivorans</name>
    <dbReference type="NCBI Taxonomy" id="1176587"/>
    <lineage>
        <taxon>Bacteria</taxon>
        <taxon>Pseudomonadati</taxon>
        <taxon>Bacteroidota</taxon>
        <taxon>Chitinophagia</taxon>
        <taxon>Chitinophagales</taxon>
        <taxon>Chitinophagaceae</taxon>
        <taxon>Niabella</taxon>
    </lineage>
</organism>
<gene>
    <name evidence="2" type="ORF">A8C56_04045</name>
</gene>
<keyword evidence="3" id="KW-1185">Reference proteome</keyword>
<dbReference type="InterPro" id="IPR011050">
    <property type="entry name" value="Pectin_lyase_fold/virulence"/>
</dbReference>
<dbReference type="SUPFAM" id="SSF51126">
    <property type="entry name" value="Pectin lyase-like"/>
    <property type="match status" value="1"/>
</dbReference>
<evidence type="ECO:0000313" key="3">
    <source>
        <dbReference type="Proteomes" id="UP000077667"/>
    </source>
</evidence>
<evidence type="ECO:0000313" key="2">
    <source>
        <dbReference type="EMBL" id="ANH80266.1"/>
    </source>
</evidence>
<dbReference type="InterPro" id="IPR006626">
    <property type="entry name" value="PbH1"/>
</dbReference>
<dbReference type="Gene3D" id="2.160.20.10">
    <property type="entry name" value="Single-stranded right-handed beta-helix, Pectin lyase-like"/>
    <property type="match status" value="2"/>
</dbReference>
<dbReference type="PANTHER" id="PTHR36453:SF1">
    <property type="entry name" value="RIGHT HANDED BETA HELIX DOMAIN-CONTAINING PROTEIN"/>
    <property type="match status" value="1"/>
</dbReference>
<dbReference type="SUPFAM" id="SSF54909">
    <property type="entry name" value="Dimeric alpha+beta barrel"/>
    <property type="match status" value="1"/>
</dbReference>
<dbReference type="KEGG" id="nia:A8C56_04045"/>
<accession>A0A1A9HY11</accession>
<dbReference type="PANTHER" id="PTHR36453">
    <property type="entry name" value="SECRETED PROTEIN-RELATED"/>
    <property type="match status" value="1"/>
</dbReference>
<dbReference type="Pfam" id="PF21231">
    <property type="entry name" value="GH141_M"/>
    <property type="match status" value="1"/>
</dbReference>
<dbReference type="GO" id="GO:0016857">
    <property type="term" value="F:racemase and epimerase activity, acting on carbohydrates and derivatives"/>
    <property type="evidence" value="ECO:0007669"/>
    <property type="project" value="InterPro"/>
</dbReference>
<dbReference type="OrthoDB" id="9808066at2"/>
<evidence type="ECO:0000259" key="1">
    <source>
        <dbReference type="Pfam" id="PF21231"/>
    </source>
</evidence>
<dbReference type="Pfam" id="PF05336">
    <property type="entry name" value="rhaM"/>
    <property type="match status" value="1"/>
</dbReference>
<sequence length="836" mass="93538">MCIALVTGIFASLAGRGQVYVSPDGSDGNNGTVNAPKATLNAAIRQVREQRRLHKASNNHILLKGGAYYLKEPVSVRPEDNGTPSDPLVIAAVPGEIPVLSGGFLIKGWRKNTALVKGLPQAVQNKVWVAAMPVMGAAVPFRQLWVNGKKAVRAKSAPGNSMQRILNWDKKTGTAIIPLHPFENLEVTEGLELFIHQWWEVASLRIRKLEKAGDSCRVWFYEPESRIQNEHPWPAPWLSQETGNSAFYLCNSLSFLDEPGEWYNDAAAGKIYYYPRAQEDMATAETVLPFLENLFVVNGTPEHPVENIVIKGIRFQHSAWNRPSQQGHVPHQAGLYMTDAYKLSPAGTPEKPSLDNQAWVGRPEAAVAVSYANNIRFENDRFEHLAATGLDLKVGVKASAVTGNLFKDIGGTGIQGGYFGENGEEIHKPYNPKDQRVVCENITIANNLITDAGNEDWGCVGIGMGFSKNITIERNEIENVPYSGISMGWGWTPAKNIMEHNRIRLNRIHHYGRTNYDCAGIYTLSAQPGTVIEENYIDSIYKAPYAHLPTHWFYLYTDEGSSGITVRNNWTPAQKYLQNNNGPDNHWEQNGPQVAAAVKANAGLENRYRELLKERTSGQVHQEINKQRKELVELISNNKKKINIEKLETCLHDKKVQQETIGQWHDHTVVYGFITDINGLRGQLQKVFPDVTVKVYQDMVYDFDRAERCPGAGVAKNWTDIIMTANLVNDPGKQQEYLSYHATQFEKWPEVSNGFCKAGFQQLRVFKNGRQLILVISIPKGKKLEELNPKTTENNPRVNEWNQLMSGYQEGIEGTKKGETWVEMKAVSKGGKIPAP</sequence>
<proteinExistence type="predicted"/>
<dbReference type="SMART" id="SM00710">
    <property type="entry name" value="PbH1"/>
    <property type="match status" value="4"/>
</dbReference>
<dbReference type="InterPro" id="IPR011008">
    <property type="entry name" value="Dimeric_a/b-barrel"/>
</dbReference>
<reference evidence="2 3" key="1">
    <citation type="submission" date="2016-05" db="EMBL/GenBank/DDBJ databases">
        <title>Niabella ginsenosidivorans BS26 whole genome sequencing.</title>
        <authorList>
            <person name="Im W.T."/>
            <person name="Siddiqi M.Z."/>
        </authorList>
    </citation>
    <scope>NUCLEOTIDE SEQUENCE [LARGE SCALE GENOMIC DNA]</scope>
    <source>
        <strain evidence="2 3">BS26</strain>
    </source>
</reference>
<dbReference type="Gene3D" id="3.30.70.100">
    <property type="match status" value="1"/>
</dbReference>
<name>A0A1A9HY11_9BACT</name>
<dbReference type="Proteomes" id="UP000077667">
    <property type="component" value="Chromosome"/>
</dbReference>
<dbReference type="STRING" id="1176587.A8C56_04045"/>
<dbReference type="InterPro" id="IPR008000">
    <property type="entry name" value="Rham/fucose_mutarotase"/>
</dbReference>
<dbReference type="AlphaFoldDB" id="A0A1A9HY11"/>
<feature type="domain" description="GH141-like insertion" evidence="1">
    <location>
        <begin position="126"/>
        <end position="276"/>
    </location>
</feature>
<dbReference type="EMBL" id="CP015772">
    <property type="protein sequence ID" value="ANH80266.1"/>
    <property type="molecule type" value="Genomic_DNA"/>
</dbReference>
<dbReference type="InterPro" id="IPR048482">
    <property type="entry name" value="GH141_ins"/>
</dbReference>
<protein>
    <recommendedName>
        <fullName evidence="1">GH141-like insertion domain-containing protein</fullName>
    </recommendedName>
</protein>
<dbReference type="InterPro" id="IPR012334">
    <property type="entry name" value="Pectin_lyas_fold"/>
</dbReference>